<dbReference type="SUPFAM" id="SSF51735">
    <property type="entry name" value="NAD(P)-binding Rossmann-fold domains"/>
    <property type="match status" value="1"/>
</dbReference>
<dbReference type="Gene3D" id="3.40.50.720">
    <property type="entry name" value="NAD(P)-binding Rossmann-like Domain"/>
    <property type="match status" value="1"/>
</dbReference>
<dbReference type="CDD" id="cd05233">
    <property type="entry name" value="SDR_c"/>
    <property type="match status" value="1"/>
</dbReference>
<sequence length="278" mass="29583">MKDMLKNQIAIVAGGTSGMGEATAKLYAAEGAVVIIGGTNPKKGNRVKDEIIAAGGQARYYGPLNVASKESCQAIVDETMKEFGRIDILANFAGKSYDGDESMTPEERYQTTMDVNMTGTYNLVFCVVPHMKEAKSGKIILCSSNGAFNPTTPAYDYHMAKAACESLTVNLAMELAPLGIRVNCLKPGPIITPFWDELFSPEEKAAREATFNGIASKEVPLQRMGTPEDIAGPALFFASDLSAYITGLLLYVGGGMGYVYAHGQSAILGNVPVAGEKK</sequence>
<comment type="caution">
    <text evidence="3">The sequence shown here is derived from an EMBL/GenBank/DDBJ whole genome shotgun (WGS) entry which is preliminary data.</text>
</comment>
<dbReference type="PRINTS" id="PR00081">
    <property type="entry name" value="GDHRDH"/>
</dbReference>
<evidence type="ECO:0000313" key="4">
    <source>
        <dbReference type="Proteomes" id="UP000824169"/>
    </source>
</evidence>
<comment type="similarity">
    <text evidence="1">Belongs to the short-chain dehydrogenases/reductases (SDR) family.</text>
</comment>
<dbReference type="FunFam" id="3.40.50.720:FF:000084">
    <property type="entry name" value="Short-chain dehydrogenase reductase"/>
    <property type="match status" value="1"/>
</dbReference>
<organism evidence="3 4">
    <name type="scientific">Candidatus Scatomonas pullistercoris</name>
    <dbReference type="NCBI Taxonomy" id="2840920"/>
    <lineage>
        <taxon>Bacteria</taxon>
        <taxon>Bacillati</taxon>
        <taxon>Bacillota</taxon>
        <taxon>Clostridia</taxon>
        <taxon>Lachnospirales</taxon>
        <taxon>Lachnospiraceae</taxon>
        <taxon>Lachnospiraceae incertae sedis</taxon>
        <taxon>Candidatus Scatomonas</taxon>
    </lineage>
</organism>
<dbReference type="GO" id="GO:0008206">
    <property type="term" value="P:bile acid metabolic process"/>
    <property type="evidence" value="ECO:0007669"/>
    <property type="project" value="UniProtKB-ARBA"/>
</dbReference>
<name>A0A9D1P3U0_9FIRM</name>
<dbReference type="EMBL" id="DVOO01000013">
    <property type="protein sequence ID" value="HIV25103.1"/>
    <property type="molecule type" value="Genomic_DNA"/>
</dbReference>
<evidence type="ECO:0000256" key="2">
    <source>
        <dbReference type="ARBA" id="ARBA00023002"/>
    </source>
</evidence>
<dbReference type="Pfam" id="PF13561">
    <property type="entry name" value="adh_short_C2"/>
    <property type="match status" value="1"/>
</dbReference>
<gene>
    <name evidence="3" type="ORF">IAB71_04845</name>
</gene>
<reference evidence="3" key="1">
    <citation type="submission" date="2020-10" db="EMBL/GenBank/DDBJ databases">
        <authorList>
            <person name="Gilroy R."/>
        </authorList>
    </citation>
    <scope>NUCLEOTIDE SEQUENCE</scope>
    <source>
        <strain evidence="3">CHK188-20938</strain>
    </source>
</reference>
<accession>A0A9D1P3U0</accession>
<dbReference type="InterPro" id="IPR002347">
    <property type="entry name" value="SDR_fam"/>
</dbReference>
<dbReference type="Proteomes" id="UP000824169">
    <property type="component" value="Unassembled WGS sequence"/>
</dbReference>
<proteinExistence type="inferred from homology"/>
<evidence type="ECO:0000256" key="1">
    <source>
        <dbReference type="ARBA" id="ARBA00006484"/>
    </source>
</evidence>
<keyword evidence="2" id="KW-0560">Oxidoreductase</keyword>
<protein>
    <submittedName>
        <fullName evidence="3">SDR family oxidoreductase</fullName>
    </submittedName>
</protein>
<dbReference type="PANTHER" id="PTHR42760">
    <property type="entry name" value="SHORT-CHAIN DEHYDROGENASES/REDUCTASES FAMILY MEMBER"/>
    <property type="match status" value="1"/>
</dbReference>
<dbReference type="GO" id="GO:0016616">
    <property type="term" value="F:oxidoreductase activity, acting on the CH-OH group of donors, NAD or NADP as acceptor"/>
    <property type="evidence" value="ECO:0007669"/>
    <property type="project" value="TreeGrafter"/>
</dbReference>
<dbReference type="InterPro" id="IPR036291">
    <property type="entry name" value="NAD(P)-bd_dom_sf"/>
</dbReference>
<reference evidence="3" key="2">
    <citation type="journal article" date="2021" name="PeerJ">
        <title>Extensive microbial diversity within the chicken gut microbiome revealed by metagenomics and culture.</title>
        <authorList>
            <person name="Gilroy R."/>
            <person name="Ravi A."/>
            <person name="Getino M."/>
            <person name="Pursley I."/>
            <person name="Horton D.L."/>
            <person name="Alikhan N.F."/>
            <person name="Baker D."/>
            <person name="Gharbi K."/>
            <person name="Hall N."/>
            <person name="Watson M."/>
            <person name="Adriaenssens E.M."/>
            <person name="Foster-Nyarko E."/>
            <person name="Jarju S."/>
            <person name="Secka A."/>
            <person name="Antonio M."/>
            <person name="Oren A."/>
            <person name="Chaudhuri R.R."/>
            <person name="La Ragione R."/>
            <person name="Hildebrand F."/>
            <person name="Pallen M.J."/>
        </authorList>
    </citation>
    <scope>NUCLEOTIDE SEQUENCE</scope>
    <source>
        <strain evidence="3">CHK188-20938</strain>
    </source>
</reference>
<evidence type="ECO:0000313" key="3">
    <source>
        <dbReference type="EMBL" id="HIV25103.1"/>
    </source>
</evidence>
<dbReference type="AlphaFoldDB" id="A0A9D1P3U0"/>